<keyword evidence="3" id="KW-0378">Hydrolase</keyword>
<feature type="domain" description="CN hydrolase" evidence="2">
    <location>
        <begin position="1"/>
        <end position="241"/>
    </location>
</feature>
<dbReference type="PANTHER" id="PTHR23088">
    <property type="entry name" value="NITRILASE-RELATED"/>
    <property type="match status" value="1"/>
</dbReference>
<organism evidence="3">
    <name type="scientific">Tepidanaerobacter syntrophicus</name>
    <dbReference type="NCBI Taxonomy" id="224999"/>
    <lineage>
        <taxon>Bacteria</taxon>
        <taxon>Bacillati</taxon>
        <taxon>Bacillota</taxon>
        <taxon>Clostridia</taxon>
        <taxon>Thermosediminibacterales</taxon>
        <taxon>Tepidanaerobacteraceae</taxon>
        <taxon>Tepidanaerobacter</taxon>
    </lineage>
</organism>
<dbReference type="RefSeq" id="WP_059032553.1">
    <property type="nucleotide sequence ID" value="NZ_BSDN01000002.1"/>
</dbReference>
<accession>A0A0U9HF57</accession>
<dbReference type="AlphaFoldDB" id="A0A0U9HF57"/>
<dbReference type="EMBL" id="DF977001">
    <property type="protein sequence ID" value="GAQ25142.1"/>
    <property type="molecule type" value="Genomic_DNA"/>
</dbReference>
<dbReference type="Pfam" id="PF00795">
    <property type="entry name" value="CN_hydrolase"/>
    <property type="match status" value="1"/>
</dbReference>
<dbReference type="OrthoDB" id="9811121at2"/>
<dbReference type="GO" id="GO:0016787">
    <property type="term" value="F:hydrolase activity"/>
    <property type="evidence" value="ECO:0007669"/>
    <property type="project" value="UniProtKB-KW"/>
</dbReference>
<dbReference type="Gene3D" id="3.60.110.10">
    <property type="entry name" value="Carbon-nitrogen hydrolase"/>
    <property type="match status" value="1"/>
</dbReference>
<dbReference type="InterPro" id="IPR003010">
    <property type="entry name" value="C-N_Hydrolase"/>
</dbReference>
<name>A0A0U9HF57_9FIRM</name>
<dbReference type="CDD" id="cd07197">
    <property type="entry name" value="nitrilase"/>
    <property type="match status" value="1"/>
</dbReference>
<dbReference type="InterPro" id="IPR036526">
    <property type="entry name" value="C-N_Hydrolase_sf"/>
</dbReference>
<sequence>MKLGVCQMSVSEKLEVNKNKIISFIKEASCQNMDFIGFPEMALTGYTPEILSDKNLNELVQNALDEISKTCETSKVGVAVGHPYTEEGKLYNSVSVFLPNGRTYSYDKKYPTKAELEYFEAGKKDLFVFTYKNKTIGIMICRDQNYPSLAKELKNKGAEFIYILSAHFYNPKEARWKLEKNRAIPITRAVENQVYVLLSNFVGSHLGMVSLGNSLIVDPEGAVAVSTGESEETLISISVLP</sequence>
<dbReference type="SUPFAM" id="SSF56317">
    <property type="entry name" value="Carbon-nitrogen hydrolase"/>
    <property type="match status" value="1"/>
</dbReference>
<evidence type="ECO:0000256" key="1">
    <source>
        <dbReference type="ARBA" id="ARBA00010613"/>
    </source>
</evidence>
<comment type="similarity">
    <text evidence="1">Belongs to the carbon-nitrogen hydrolase superfamily. NIT1/NIT2 family.</text>
</comment>
<evidence type="ECO:0000313" key="4">
    <source>
        <dbReference type="Proteomes" id="UP000062160"/>
    </source>
</evidence>
<dbReference type="PANTHER" id="PTHR23088:SF27">
    <property type="entry name" value="DEAMINATED GLUTATHIONE AMIDASE"/>
    <property type="match status" value="1"/>
</dbReference>
<gene>
    <name evidence="3" type="ORF">TSYNT_7160</name>
</gene>
<dbReference type="Proteomes" id="UP000062160">
    <property type="component" value="Unassembled WGS sequence"/>
</dbReference>
<keyword evidence="4" id="KW-1185">Reference proteome</keyword>
<evidence type="ECO:0000313" key="3">
    <source>
        <dbReference type="EMBL" id="GAQ25142.1"/>
    </source>
</evidence>
<reference evidence="3" key="1">
    <citation type="journal article" date="2016" name="Genome Announc.">
        <title>Draft Genome Sequence of the Syntrophic Lactate-Degrading Bacterium Tepidanaerobacter syntrophicus JLT.</title>
        <authorList>
            <person name="Matsuura N."/>
            <person name="Ohashi A."/>
            <person name="Tourlousse D.M."/>
            <person name="Sekiguchi Y."/>
        </authorList>
    </citation>
    <scope>NUCLEOTIDE SEQUENCE [LARGE SCALE GENOMIC DNA]</scope>
    <source>
        <strain evidence="3">JL</strain>
    </source>
</reference>
<proteinExistence type="inferred from homology"/>
<protein>
    <submittedName>
        <fullName evidence="3">Carbon-nitrogen hydrolase family protein</fullName>
    </submittedName>
</protein>
<dbReference type="PROSITE" id="PS50263">
    <property type="entry name" value="CN_HYDROLASE"/>
    <property type="match status" value="1"/>
</dbReference>
<dbReference type="STRING" id="224999.GCA_001485475_01157"/>
<evidence type="ECO:0000259" key="2">
    <source>
        <dbReference type="PROSITE" id="PS50263"/>
    </source>
</evidence>